<dbReference type="AlphaFoldDB" id="A0A8T0HWI0"/>
<reference evidence="1" key="1">
    <citation type="submission" date="2020-06" db="EMBL/GenBank/DDBJ databases">
        <title>WGS assembly of Ceratodon purpureus strain R40.</title>
        <authorList>
            <person name="Carey S.B."/>
            <person name="Jenkins J."/>
            <person name="Shu S."/>
            <person name="Lovell J.T."/>
            <person name="Sreedasyam A."/>
            <person name="Maumus F."/>
            <person name="Tiley G.P."/>
            <person name="Fernandez-Pozo N."/>
            <person name="Barry K."/>
            <person name="Chen C."/>
            <person name="Wang M."/>
            <person name="Lipzen A."/>
            <person name="Daum C."/>
            <person name="Saski C.A."/>
            <person name="Payton A.C."/>
            <person name="Mcbreen J.C."/>
            <person name="Conrad R.E."/>
            <person name="Kollar L.M."/>
            <person name="Olsson S."/>
            <person name="Huttunen S."/>
            <person name="Landis J.B."/>
            <person name="Wickett N.J."/>
            <person name="Johnson M.G."/>
            <person name="Rensing S.A."/>
            <person name="Grimwood J."/>
            <person name="Schmutz J."/>
            <person name="Mcdaniel S.F."/>
        </authorList>
    </citation>
    <scope>NUCLEOTIDE SEQUENCE</scope>
    <source>
        <strain evidence="1">R40</strain>
    </source>
</reference>
<keyword evidence="2" id="KW-1185">Reference proteome</keyword>
<name>A0A8T0HWI0_CERPU</name>
<organism evidence="1 2">
    <name type="scientific">Ceratodon purpureus</name>
    <name type="common">Fire moss</name>
    <name type="synonym">Dicranum purpureum</name>
    <dbReference type="NCBI Taxonomy" id="3225"/>
    <lineage>
        <taxon>Eukaryota</taxon>
        <taxon>Viridiplantae</taxon>
        <taxon>Streptophyta</taxon>
        <taxon>Embryophyta</taxon>
        <taxon>Bryophyta</taxon>
        <taxon>Bryophytina</taxon>
        <taxon>Bryopsida</taxon>
        <taxon>Dicranidae</taxon>
        <taxon>Pseudoditrichales</taxon>
        <taxon>Ditrichaceae</taxon>
        <taxon>Ceratodon</taxon>
    </lineage>
</organism>
<dbReference type="EMBL" id="CM026426">
    <property type="protein sequence ID" value="KAG0575051.1"/>
    <property type="molecule type" value="Genomic_DNA"/>
</dbReference>
<evidence type="ECO:0000313" key="2">
    <source>
        <dbReference type="Proteomes" id="UP000822688"/>
    </source>
</evidence>
<accession>A0A8T0HWI0</accession>
<protein>
    <submittedName>
        <fullName evidence="1">Uncharacterized protein</fullName>
    </submittedName>
</protein>
<proteinExistence type="predicted"/>
<gene>
    <name evidence="1" type="ORF">KC19_VG313600</name>
</gene>
<dbReference type="Proteomes" id="UP000822688">
    <property type="component" value="Chromosome V"/>
</dbReference>
<comment type="caution">
    <text evidence="1">The sequence shown here is derived from an EMBL/GenBank/DDBJ whole genome shotgun (WGS) entry which is preliminary data.</text>
</comment>
<sequence length="99" mass="11180">MVRIKHVEITAYVIRATLGFEEGKDLAGRKPVHSYQRRYSRYGLTAADHRHDGNRVSALHPDYQVRVQALGDAIGCKQRLIFVSNNLLEHIIAVEAARA</sequence>
<evidence type="ECO:0000313" key="1">
    <source>
        <dbReference type="EMBL" id="KAG0575051.1"/>
    </source>
</evidence>